<evidence type="ECO:0000313" key="5">
    <source>
        <dbReference type="Proteomes" id="UP000830055"/>
    </source>
</evidence>
<keyword evidence="5" id="KW-1185">Reference proteome</keyword>
<dbReference type="InterPro" id="IPR050210">
    <property type="entry name" value="tRNA_Adenine-N(6)_MTase"/>
</dbReference>
<keyword evidence="2" id="KW-0949">S-adenosyl-L-methionine</keyword>
<dbReference type="Pfam" id="PF05175">
    <property type="entry name" value="MTS"/>
    <property type="match status" value="1"/>
</dbReference>
<evidence type="ECO:0000259" key="3">
    <source>
        <dbReference type="Pfam" id="PF05175"/>
    </source>
</evidence>
<protein>
    <recommendedName>
        <fullName evidence="3">Methyltransferase small domain-containing protein</fullName>
    </recommendedName>
</protein>
<reference evidence="4 5" key="1">
    <citation type="submission" date="2022-01" db="EMBL/GenBank/DDBJ databases">
        <title>Desulfofustis limnae sp. nov., a novel mesophilic sulfate-reducing bacterium isolated from marsh soil.</title>
        <authorList>
            <person name="Watanabe M."/>
            <person name="Takahashi A."/>
            <person name="Kojima H."/>
            <person name="Fukui M."/>
        </authorList>
    </citation>
    <scope>NUCLEOTIDE SEQUENCE [LARGE SCALE GENOMIC DNA]</scope>
    <source>
        <strain evidence="4 5">PPLL</strain>
    </source>
</reference>
<feature type="domain" description="Methyltransferase small" evidence="3">
    <location>
        <begin position="45"/>
        <end position="144"/>
    </location>
</feature>
<evidence type="ECO:0000256" key="1">
    <source>
        <dbReference type="ARBA" id="ARBA00022603"/>
    </source>
</evidence>
<gene>
    <name evidence="4" type="ORF">DPPLL_15990</name>
</gene>
<dbReference type="SUPFAM" id="SSF53335">
    <property type="entry name" value="S-adenosyl-L-methionine-dependent methyltransferases"/>
    <property type="match status" value="1"/>
</dbReference>
<dbReference type="EMBL" id="AP025516">
    <property type="protein sequence ID" value="BDD87234.1"/>
    <property type="molecule type" value="Genomic_DNA"/>
</dbReference>
<keyword evidence="1" id="KW-0808">Transferase</keyword>
<dbReference type="PANTHER" id="PTHR47739">
    <property type="entry name" value="TRNA1(VAL) (ADENINE(37)-N6)-METHYLTRANSFERASE"/>
    <property type="match status" value="1"/>
</dbReference>
<dbReference type="CDD" id="cd02440">
    <property type="entry name" value="AdoMet_MTases"/>
    <property type="match status" value="1"/>
</dbReference>
<dbReference type="InterPro" id="IPR007848">
    <property type="entry name" value="Small_mtfrase_dom"/>
</dbReference>
<proteinExistence type="predicted"/>
<dbReference type="Proteomes" id="UP000830055">
    <property type="component" value="Chromosome"/>
</dbReference>
<dbReference type="RefSeq" id="WP_284154270.1">
    <property type="nucleotide sequence ID" value="NZ_AP025516.1"/>
</dbReference>
<sequence length="262" mass="28823">MNQEQPADLDRIGAPLCRTIDADTMFGGAVKCRQYRHGYRYSIDSLLLAHFPQINSAETVLDIGTGCGIIGLILLYRYGHQAISVTGLEAQHELLELADVNRRINGCGDRFQLIHGTVEESARLLPAEAYTLVVLNPPFYRAGSGRPSVNRQARIARHQGPDGIGPFLAAAAHAVKNRGRVALIYPAENTVELLAALRQVKLEAKRIRPVYSYPDPEEQARLVLVEATKNGSPDLALLPPLYIYRCRGGPWSAEVAAMYQPL</sequence>
<dbReference type="InterPro" id="IPR029063">
    <property type="entry name" value="SAM-dependent_MTases_sf"/>
</dbReference>
<dbReference type="PANTHER" id="PTHR47739:SF1">
    <property type="entry name" value="TRNA1(VAL) (ADENINE(37)-N6)-METHYLTRANSFERASE"/>
    <property type="match status" value="1"/>
</dbReference>
<keyword evidence="1" id="KW-0489">Methyltransferase</keyword>
<evidence type="ECO:0000256" key="2">
    <source>
        <dbReference type="ARBA" id="ARBA00022691"/>
    </source>
</evidence>
<dbReference type="Gene3D" id="3.40.50.150">
    <property type="entry name" value="Vaccinia Virus protein VP39"/>
    <property type="match status" value="1"/>
</dbReference>
<name>A0ABM7W8I7_9BACT</name>
<evidence type="ECO:0000313" key="4">
    <source>
        <dbReference type="EMBL" id="BDD87234.1"/>
    </source>
</evidence>
<accession>A0ABM7W8I7</accession>
<organism evidence="4 5">
    <name type="scientific">Desulfofustis limnaeus</name>
    <dbReference type="NCBI Taxonomy" id="2740163"/>
    <lineage>
        <taxon>Bacteria</taxon>
        <taxon>Pseudomonadati</taxon>
        <taxon>Thermodesulfobacteriota</taxon>
        <taxon>Desulfobulbia</taxon>
        <taxon>Desulfobulbales</taxon>
        <taxon>Desulfocapsaceae</taxon>
        <taxon>Desulfofustis</taxon>
    </lineage>
</organism>